<proteinExistence type="predicted"/>
<protein>
    <submittedName>
        <fullName evidence="1">Putative ovule protein</fullName>
    </submittedName>
</protein>
<sequence>MDKTLETSITGSHGKTCAILLRKVASISEELKIFVILLSQNNGGSSEILNLLWSDFMRAKYWNNQHPVKVQWTRGTSQYWKSLCGVKFNTEKNIYWRVGKGMCHFGLITGPTWDRFIFCTLTTTLIVVSIS</sequence>
<dbReference type="EMBL" id="GEDG01019294">
    <property type="protein sequence ID" value="JAP20066.1"/>
    <property type="molecule type" value="Transcribed_RNA"/>
</dbReference>
<name>A0A0V0HHY9_SOLCH</name>
<accession>A0A0V0HHY9</accession>
<evidence type="ECO:0000313" key="1">
    <source>
        <dbReference type="EMBL" id="JAP20066.1"/>
    </source>
</evidence>
<organism evidence="1">
    <name type="scientific">Solanum chacoense</name>
    <name type="common">Chaco potato</name>
    <dbReference type="NCBI Taxonomy" id="4108"/>
    <lineage>
        <taxon>Eukaryota</taxon>
        <taxon>Viridiplantae</taxon>
        <taxon>Streptophyta</taxon>
        <taxon>Embryophyta</taxon>
        <taxon>Tracheophyta</taxon>
        <taxon>Spermatophyta</taxon>
        <taxon>Magnoliopsida</taxon>
        <taxon>eudicotyledons</taxon>
        <taxon>Gunneridae</taxon>
        <taxon>Pentapetalae</taxon>
        <taxon>asterids</taxon>
        <taxon>lamiids</taxon>
        <taxon>Solanales</taxon>
        <taxon>Solanaceae</taxon>
        <taxon>Solanoideae</taxon>
        <taxon>Solaneae</taxon>
        <taxon>Solanum</taxon>
    </lineage>
</organism>
<feature type="non-terminal residue" evidence="1">
    <location>
        <position position="131"/>
    </location>
</feature>
<reference evidence="1" key="1">
    <citation type="submission" date="2015-12" db="EMBL/GenBank/DDBJ databases">
        <title>Gene expression during late stages of embryo sac development: a critical building block for successful pollen-pistil interactions.</title>
        <authorList>
            <person name="Liu Y."/>
            <person name="Joly V."/>
            <person name="Sabar M."/>
            <person name="Matton D.P."/>
        </authorList>
    </citation>
    <scope>NUCLEOTIDE SEQUENCE</scope>
</reference>
<dbReference type="AlphaFoldDB" id="A0A0V0HHY9"/>